<keyword evidence="2" id="KW-1185">Reference proteome</keyword>
<gene>
    <name evidence="1" type="ORF">KTO63_09235</name>
</gene>
<proteinExistence type="predicted"/>
<dbReference type="Proteomes" id="UP000812270">
    <property type="component" value="Unassembled WGS sequence"/>
</dbReference>
<evidence type="ECO:0000313" key="2">
    <source>
        <dbReference type="Proteomes" id="UP000812270"/>
    </source>
</evidence>
<sequence length="94" mass="10409">MKKYYLGAVALLTAITLNSFTIRTSHKGITKNFVYTAYPNDSQINNPAFYQMTGNDGQDPWTCSGTLHRCAVIAQDDGTGSPDLTQPYTVRTRN</sequence>
<dbReference type="RefSeq" id="WP_217790971.1">
    <property type="nucleotide sequence ID" value="NZ_JAHSPG010000004.1"/>
</dbReference>
<evidence type="ECO:0000313" key="1">
    <source>
        <dbReference type="EMBL" id="MBV4357328.1"/>
    </source>
</evidence>
<comment type="caution">
    <text evidence="1">The sequence shown here is derived from an EMBL/GenBank/DDBJ whole genome shotgun (WGS) entry which is preliminary data.</text>
</comment>
<dbReference type="EMBL" id="JAHSPG010000004">
    <property type="protein sequence ID" value="MBV4357328.1"/>
    <property type="molecule type" value="Genomic_DNA"/>
</dbReference>
<name>A0A9E2S9F8_9BACT</name>
<dbReference type="AlphaFoldDB" id="A0A9E2S9F8"/>
<organism evidence="1 2">
    <name type="scientific">Pinibacter aurantiacus</name>
    <dbReference type="NCBI Taxonomy" id="2851599"/>
    <lineage>
        <taxon>Bacteria</taxon>
        <taxon>Pseudomonadati</taxon>
        <taxon>Bacteroidota</taxon>
        <taxon>Chitinophagia</taxon>
        <taxon>Chitinophagales</taxon>
        <taxon>Chitinophagaceae</taxon>
        <taxon>Pinibacter</taxon>
    </lineage>
</organism>
<protein>
    <submittedName>
        <fullName evidence="1">Uncharacterized protein</fullName>
    </submittedName>
</protein>
<reference evidence="1" key="1">
    <citation type="submission" date="2021-06" db="EMBL/GenBank/DDBJ databases">
        <authorList>
            <person name="Huq M.A."/>
        </authorList>
    </citation>
    <scope>NUCLEOTIDE SEQUENCE</scope>
    <source>
        <strain evidence="1">MAH-26</strain>
    </source>
</reference>
<accession>A0A9E2S9F8</accession>